<keyword evidence="2" id="KW-1185">Reference proteome</keyword>
<organism evidence="1 2">
    <name type="scientific">Alternaria alternata</name>
    <name type="common">Alternaria rot fungus</name>
    <name type="synonym">Torula alternata</name>
    <dbReference type="NCBI Taxonomy" id="5599"/>
    <lineage>
        <taxon>Eukaryota</taxon>
        <taxon>Fungi</taxon>
        <taxon>Dikarya</taxon>
        <taxon>Ascomycota</taxon>
        <taxon>Pezizomycotina</taxon>
        <taxon>Dothideomycetes</taxon>
        <taxon>Pleosporomycetidae</taxon>
        <taxon>Pleosporales</taxon>
        <taxon>Pleosporineae</taxon>
        <taxon>Pleosporaceae</taxon>
        <taxon>Alternaria</taxon>
        <taxon>Alternaria sect. Alternaria</taxon>
        <taxon>Alternaria alternata complex</taxon>
    </lineage>
</organism>
<evidence type="ECO:0000313" key="1">
    <source>
        <dbReference type="EMBL" id="OAG23594.1"/>
    </source>
</evidence>
<dbReference type="AlphaFoldDB" id="A0A177DV59"/>
<dbReference type="VEuPathDB" id="FungiDB:CC77DRAFT_1017247"/>
<sequence length="57" mass="6474">MGRDSGNRTSLFPTKWSVFDNTFVAHHLRMDAGVRGMWSNLLDHNAAHEAFAVWTTL</sequence>
<gene>
    <name evidence="1" type="ORF">CC77DRAFT_1017247</name>
</gene>
<dbReference type="Proteomes" id="UP000077248">
    <property type="component" value="Unassembled WGS sequence"/>
</dbReference>
<dbReference type="KEGG" id="aalt:CC77DRAFT_1017247"/>
<dbReference type="GeneID" id="29109958"/>
<protein>
    <submittedName>
        <fullName evidence="1">Uncharacterized protein</fullName>
    </submittedName>
</protein>
<name>A0A177DV59_ALTAL</name>
<reference evidence="1 2" key="1">
    <citation type="submission" date="2016-05" db="EMBL/GenBank/DDBJ databases">
        <title>Comparative analysis of secretome profiles of manganese(II)-oxidizing ascomycete fungi.</title>
        <authorList>
            <consortium name="DOE Joint Genome Institute"/>
            <person name="Zeiner C.A."/>
            <person name="Purvine S.O."/>
            <person name="Zink E.M."/>
            <person name="Wu S."/>
            <person name="Pasa-Tolic L."/>
            <person name="Chaput D.L."/>
            <person name="Haridas S."/>
            <person name="Grigoriev I.V."/>
            <person name="Santelli C.M."/>
            <person name="Hansel C.M."/>
        </authorList>
    </citation>
    <scope>NUCLEOTIDE SEQUENCE [LARGE SCALE GENOMIC DNA]</scope>
    <source>
        <strain evidence="1 2">SRC1lrK2f</strain>
    </source>
</reference>
<accession>A0A177DV59</accession>
<dbReference type="RefSeq" id="XP_018389015.1">
    <property type="nucleotide sequence ID" value="XM_018524364.1"/>
</dbReference>
<dbReference type="EMBL" id="KV441472">
    <property type="protein sequence ID" value="OAG23594.1"/>
    <property type="molecule type" value="Genomic_DNA"/>
</dbReference>
<proteinExistence type="predicted"/>
<evidence type="ECO:0000313" key="2">
    <source>
        <dbReference type="Proteomes" id="UP000077248"/>
    </source>
</evidence>